<sequence>MLLAMCSSPPRDLRLTPPSFPILTLDEGRLTPALGYLFNKKWIEPYESLVSILWKFEKANALPGHVVARLLGADIDPYEGVVPQLGLIDLRRLHHTLGIPIQTLRLALVQPSQRRRYSSVFRHCHSCMLDGYHSVLHQIESIATCPAHRKPLENSCRRCGHEAPYFLNIRLLESPYRCAHCRANYGGKGWSPDHVRPMKAEARKAITRRYFDLHFG</sequence>
<accession>A0A375J3M3</accession>
<name>A0A375J3M3_9BURK</name>
<reference evidence="1 2" key="1">
    <citation type="submission" date="2018-01" db="EMBL/GenBank/DDBJ databases">
        <authorList>
            <person name="Gaut B.S."/>
            <person name="Morton B.R."/>
            <person name="Clegg M.T."/>
            <person name="Duvall M.R."/>
        </authorList>
    </citation>
    <scope>NUCLEOTIDE SEQUENCE [LARGE SCALE GENOMIC DNA]</scope>
    <source>
        <strain evidence="1">Cupriavidus taiwanensis cmp 52</strain>
    </source>
</reference>
<dbReference type="RefSeq" id="WP_181925854.1">
    <property type="nucleotide sequence ID" value="NZ_LS483234.1"/>
</dbReference>
<organism evidence="1 2">
    <name type="scientific">Cupriavidus taiwanensis</name>
    <dbReference type="NCBI Taxonomy" id="164546"/>
    <lineage>
        <taxon>Bacteria</taxon>
        <taxon>Pseudomonadati</taxon>
        <taxon>Pseudomonadota</taxon>
        <taxon>Betaproteobacteria</taxon>
        <taxon>Burkholderiales</taxon>
        <taxon>Burkholderiaceae</taxon>
        <taxon>Cupriavidus</taxon>
    </lineage>
</organism>
<dbReference type="Proteomes" id="UP000256805">
    <property type="component" value="Unassembled WGS sequence"/>
</dbReference>
<evidence type="ECO:0008006" key="3">
    <source>
        <dbReference type="Google" id="ProtNLM"/>
    </source>
</evidence>
<evidence type="ECO:0000313" key="2">
    <source>
        <dbReference type="Proteomes" id="UP000256805"/>
    </source>
</evidence>
<dbReference type="EMBL" id="OVTA01000033">
    <property type="protein sequence ID" value="SPR99788.1"/>
    <property type="molecule type" value="Genomic_DNA"/>
</dbReference>
<protein>
    <recommendedName>
        <fullName evidence="3">TniQ protein</fullName>
    </recommendedName>
</protein>
<proteinExistence type="predicted"/>
<dbReference type="AlphaFoldDB" id="A0A375J3M3"/>
<gene>
    <name evidence="1" type="ORF">CBM2634_B100181</name>
</gene>
<evidence type="ECO:0000313" key="1">
    <source>
        <dbReference type="EMBL" id="SPR99788.1"/>
    </source>
</evidence>